<sequence>MVKKLEKKVYQYTAVFEESSKNGGFTAIIPALPGCISEGDSFEEAVANIQEAASLYLETMKNTKPEDQSVIVAPVKVRV</sequence>
<dbReference type="PANTHER" id="PTHR34504:SF4">
    <property type="entry name" value="ANTITOXIN HICB"/>
    <property type="match status" value="1"/>
</dbReference>
<dbReference type="SUPFAM" id="SSF143100">
    <property type="entry name" value="TTHA1013/TTHA0281-like"/>
    <property type="match status" value="1"/>
</dbReference>
<dbReference type="AlphaFoldDB" id="A0A1F5P8W0"/>
<dbReference type="Pfam" id="PF15919">
    <property type="entry name" value="HicB_lk_antitox"/>
    <property type="match status" value="1"/>
</dbReference>
<proteinExistence type="predicted"/>
<dbReference type="InterPro" id="IPR031807">
    <property type="entry name" value="HicB-like"/>
</dbReference>
<reference evidence="2 3" key="1">
    <citation type="journal article" date="2016" name="Nat. Commun.">
        <title>Thousands of microbial genomes shed light on interconnected biogeochemical processes in an aquifer system.</title>
        <authorList>
            <person name="Anantharaman K."/>
            <person name="Brown C.T."/>
            <person name="Hug L.A."/>
            <person name="Sharon I."/>
            <person name="Castelle C.J."/>
            <person name="Probst A.J."/>
            <person name="Thomas B.C."/>
            <person name="Singh A."/>
            <person name="Wilkins M.J."/>
            <person name="Karaoz U."/>
            <person name="Brodie E.L."/>
            <person name="Williams K.H."/>
            <person name="Hubbard S.S."/>
            <person name="Banfield J.F."/>
        </authorList>
    </citation>
    <scope>NUCLEOTIDE SEQUENCE [LARGE SCALE GENOMIC DNA]</scope>
</reference>
<dbReference type="STRING" id="1817832.A3J48_02260"/>
<comment type="caution">
    <text evidence="2">The sequence shown here is derived from an EMBL/GenBank/DDBJ whole genome shotgun (WGS) entry which is preliminary data.</text>
</comment>
<evidence type="ECO:0000313" key="3">
    <source>
        <dbReference type="Proteomes" id="UP000176786"/>
    </source>
</evidence>
<dbReference type="PANTHER" id="PTHR34504">
    <property type="entry name" value="ANTITOXIN HICB"/>
    <property type="match status" value="1"/>
</dbReference>
<organism evidence="2 3">
    <name type="scientific">Candidatus Doudnabacteria bacterium RIFCSPHIGHO2_02_FULL_46_11</name>
    <dbReference type="NCBI Taxonomy" id="1817832"/>
    <lineage>
        <taxon>Bacteria</taxon>
        <taxon>Candidatus Doudnaibacteriota</taxon>
    </lineage>
</organism>
<dbReference type="Proteomes" id="UP000176786">
    <property type="component" value="Unassembled WGS sequence"/>
</dbReference>
<accession>A0A1F5P8W0</accession>
<evidence type="ECO:0000313" key="2">
    <source>
        <dbReference type="EMBL" id="OGE86142.1"/>
    </source>
</evidence>
<evidence type="ECO:0000259" key="1">
    <source>
        <dbReference type="Pfam" id="PF15919"/>
    </source>
</evidence>
<dbReference type="EMBL" id="MFES01000009">
    <property type="protein sequence ID" value="OGE86142.1"/>
    <property type="molecule type" value="Genomic_DNA"/>
</dbReference>
<dbReference type="InterPro" id="IPR051404">
    <property type="entry name" value="TA_system_antitoxin"/>
</dbReference>
<feature type="domain" description="HicB-like antitoxin of toxin-antitoxin system" evidence="1">
    <location>
        <begin position="12"/>
        <end position="63"/>
    </location>
</feature>
<dbReference type="Gene3D" id="3.30.160.250">
    <property type="match status" value="1"/>
</dbReference>
<name>A0A1F5P8W0_9BACT</name>
<dbReference type="InterPro" id="IPR035069">
    <property type="entry name" value="TTHA1013/TTHA0281-like"/>
</dbReference>
<gene>
    <name evidence="2" type="ORF">A3J48_02260</name>
</gene>
<protein>
    <recommendedName>
        <fullName evidence="1">HicB-like antitoxin of toxin-antitoxin system domain-containing protein</fullName>
    </recommendedName>
</protein>